<evidence type="ECO:0000256" key="4">
    <source>
        <dbReference type="ARBA" id="ARBA00023027"/>
    </source>
</evidence>
<dbReference type="GO" id="GO:0052856">
    <property type="term" value="F:NAD(P)HX epimerase activity"/>
    <property type="evidence" value="ECO:0007669"/>
    <property type="project" value="TreeGrafter"/>
</dbReference>
<dbReference type="GO" id="GO:0110051">
    <property type="term" value="P:metabolite repair"/>
    <property type="evidence" value="ECO:0007669"/>
    <property type="project" value="TreeGrafter"/>
</dbReference>
<dbReference type="SUPFAM" id="SSF53613">
    <property type="entry name" value="Ribokinase-like"/>
    <property type="match status" value="1"/>
</dbReference>
<evidence type="ECO:0000256" key="5">
    <source>
        <dbReference type="ARBA" id="ARBA00023239"/>
    </source>
</evidence>
<dbReference type="InterPro" id="IPR029056">
    <property type="entry name" value="Ribokinase-like"/>
</dbReference>
<dbReference type="EMBL" id="BART01004245">
    <property type="protein sequence ID" value="GAG68452.1"/>
    <property type="molecule type" value="Genomic_DNA"/>
</dbReference>
<feature type="domain" description="YjeF C-terminal" evidence="6">
    <location>
        <begin position="1"/>
        <end position="105"/>
    </location>
</feature>
<evidence type="ECO:0000313" key="7">
    <source>
        <dbReference type="EMBL" id="GAG68452.1"/>
    </source>
</evidence>
<keyword evidence="5" id="KW-0456">Lyase</keyword>
<evidence type="ECO:0000256" key="3">
    <source>
        <dbReference type="ARBA" id="ARBA00022857"/>
    </source>
</evidence>
<dbReference type="Gene3D" id="3.40.1190.20">
    <property type="match status" value="1"/>
</dbReference>
<name>X1AF93_9ZZZZ</name>
<organism evidence="7">
    <name type="scientific">marine sediment metagenome</name>
    <dbReference type="NCBI Taxonomy" id="412755"/>
    <lineage>
        <taxon>unclassified sequences</taxon>
        <taxon>metagenomes</taxon>
        <taxon>ecological metagenomes</taxon>
    </lineage>
</organism>
<evidence type="ECO:0000259" key="6">
    <source>
        <dbReference type="PROSITE" id="PS51383"/>
    </source>
</evidence>
<accession>X1AF93</accession>
<dbReference type="PANTHER" id="PTHR12592">
    <property type="entry name" value="ATP-DEPENDENT (S)-NAD(P)H-HYDRATE DEHYDRATASE FAMILY MEMBER"/>
    <property type="match status" value="1"/>
</dbReference>
<dbReference type="GO" id="GO:0005524">
    <property type="term" value="F:ATP binding"/>
    <property type="evidence" value="ECO:0007669"/>
    <property type="project" value="UniProtKB-KW"/>
</dbReference>
<comment type="caution">
    <text evidence="7">The sequence shown here is derived from an EMBL/GenBank/DDBJ whole genome shotgun (WGS) entry which is preliminary data.</text>
</comment>
<keyword evidence="2" id="KW-0067">ATP-binding</keyword>
<keyword evidence="4" id="KW-0520">NAD</keyword>
<dbReference type="InterPro" id="IPR017953">
    <property type="entry name" value="Carbohydrate_kinase_pred_CS"/>
</dbReference>
<dbReference type="PROSITE" id="PS01050">
    <property type="entry name" value="YJEF_C_2"/>
    <property type="match status" value="1"/>
</dbReference>
<protein>
    <recommendedName>
        <fullName evidence="6">YjeF C-terminal domain-containing protein</fullName>
    </recommendedName>
</protein>
<gene>
    <name evidence="7" type="ORF">S01H4_10851</name>
</gene>
<dbReference type="AlphaFoldDB" id="X1AF93"/>
<dbReference type="PROSITE" id="PS51383">
    <property type="entry name" value="YJEF_C_3"/>
    <property type="match status" value="1"/>
</dbReference>
<dbReference type="Pfam" id="PF01256">
    <property type="entry name" value="Carb_kinase"/>
    <property type="match status" value="1"/>
</dbReference>
<keyword evidence="1" id="KW-0547">Nucleotide-binding</keyword>
<keyword evidence="3" id="KW-0521">NADP</keyword>
<evidence type="ECO:0000256" key="2">
    <source>
        <dbReference type="ARBA" id="ARBA00022840"/>
    </source>
</evidence>
<feature type="non-terminal residue" evidence="7">
    <location>
        <position position="1"/>
    </location>
</feature>
<proteinExistence type="predicted"/>
<reference evidence="7" key="1">
    <citation type="journal article" date="2014" name="Front. Microbiol.">
        <title>High frequency of phylogenetically diverse reductive dehalogenase-homologous genes in deep subseafloor sedimentary metagenomes.</title>
        <authorList>
            <person name="Kawai M."/>
            <person name="Futagami T."/>
            <person name="Toyoda A."/>
            <person name="Takaki Y."/>
            <person name="Nishi S."/>
            <person name="Hori S."/>
            <person name="Arai W."/>
            <person name="Tsubouchi T."/>
            <person name="Morono Y."/>
            <person name="Uchiyama I."/>
            <person name="Ito T."/>
            <person name="Fujiyama A."/>
            <person name="Inagaki F."/>
            <person name="Takami H."/>
        </authorList>
    </citation>
    <scope>NUCLEOTIDE SEQUENCE</scope>
    <source>
        <strain evidence="7">Expedition CK06-06</strain>
    </source>
</reference>
<evidence type="ECO:0000256" key="1">
    <source>
        <dbReference type="ARBA" id="ARBA00022741"/>
    </source>
</evidence>
<dbReference type="GO" id="GO:0052855">
    <property type="term" value="F:ADP-dependent NAD(P)H-hydrate dehydratase activity"/>
    <property type="evidence" value="ECO:0007669"/>
    <property type="project" value="TreeGrafter"/>
</dbReference>
<dbReference type="InterPro" id="IPR000631">
    <property type="entry name" value="CARKD"/>
</dbReference>
<dbReference type="PANTHER" id="PTHR12592:SF0">
    <property type="entry name" value="ATP-DEPENDENT (S)-NAD(P)H-HYDRATE DEHYDRATASE"/>
    <property type="match status" value="1"/>
</dbReference>
<sequence>AREFSEKWAQIVVLKGAFTIIAHPDKSAAVIPFASPGLARAGTGDVLAGIIVGLLAQGIDPFYSAVAGAWIHAQAGVLAAEKLGNSASVLAGDLLDAIAQVLSNETRN</sequence>